<organism evidence="3 4">
    <name type="scientific">Nannocystis pusilla</name>
    <dbReference type="NCBI Taxonomy" id="889268"/>
    <lineage>
        <taxon>Bacteria</taxon>
        <taxon>Pseudomonadati</taxon>
        <taxon>Myxococcota</taxon>
        <taxon>Polyangia</taxon>
        <taxon>Nannocystales</taxon>
        <taxon>Nannocystaceae</taxon>
        <taxon>Nannocystis</taxon>
    </lineage>
</organism>
<evidence type="ECO:0000313" key="4">
    <source>
        <dbReference type="Proteomes" id="UP001150924"/>
    </source>
</evidence>
<accession>A0A9X3J4V5</accession>
<name>A0A9X3J4V5_9BACT</name>
<dbReference type="EMBL" id="JAPNKE010000002">
    <property type="protein sequence ID" value="MCY1013513.1"/>
    <property type="molecule type" value="Genomic_DNA"/>
</dbReference>
<gene>
    <name evidence="3" type="ORF">OV079_49900</name>
</gene>
<reference evidence="3" key="1">
    <citation type="submission" date="2022-11" db="EMBL/GenBank/DDBJ databases">
        <title>Minimal conservation of predation-associated metabolite biosynthetic gene clusters underscores biosynthetic potential of Myxococcota including descriptions for ten novel species: Archangium lansinium sp. nov., Myxococcus landrumus sp. nov., Nannocystis bai.</title>
        <authorList>
            <person name="Ahearne A."/>
            <person name="Stevens C."/>
            <person name="Phillips K."/>
        </authorList>
    </citation>
    <scope>NUCLEOTIDE SEQUENCE</scope>
    <source>
        <strain evidence="3">Na p29</strain>
    </source>
</reference>
<feature type="chain" id="PRO_5040755919" description="Tetratricopeptide repeat protein" evidence="2">
    <location>
        <begin position="38"/>
        <end position="248"/>
    </location>
</feature>
<evidence type="ECO:0008006" key="5">
    <source>
        <dbReference type="Google" id="ProtNLM"/>
    </source>
</evidence>
<feature type="region of interest" description="Disordered" evidence="1">
    <location>
        <begin position="212"/>
        <end position="248"/>
    </location>
</feature>
<keyword evidence="2" id="KW-0732">Signal</keyword>
<feature type="region of interest" description="Disordered" evidence="1">
    <location>
        <begin position="141"/>
        <end position="179"/>
    </location>
</feature>
<evidence type="ECO:0000256" key="1">
    <source>
        <dbReference type="SAM" id="MobiDB-lite"/>
    </source>
</evidence>
<feature type="signal peptide" evidence="2">
    <location>
        <begin position="1"/>
        <end position="37"/>
    </location>
</feature>
<keyword evidence="4" id="KW-1185">Reference proteome</keyword>
<protein>
    <recommendedName>
        <fullName evidence="5">Tetratricopeptide repeat protein</fullName>
    </recommendedName>
</protein>
<dbReference type="RefSeq" id="WP_267777520.1">
    <property type="nucleotide sequence ID" value="NZ_JAPNKE010000002.1"/>
</dbReference>
<evidence type="ECO:0000256" key="2">
    <source>
        <dbReference type="SAM" id="SignalP"/>
    </source>
</evidence>
<dbReference type="AlphaFoldDB" id="A0A9X3J4V5"/>
<evidence type="ECO:0000313" key="3">
    <source>
        <dbReference type="EMBL" id="MCY1013513.1"/>
    </source>
</evidence>
<sequence>MQRSRVRGRNGLLLVWPLCASLSLGPAVVAAAAPAPADDLVKFDLGFREGQEQFNRGEYLAAARTWSAAVERLRETPDHKDNRAAVHGYIAEAYRKSVQNGAGLDIVREGLAVLDRYAERFTAAYPGEALPAPVVETRAQFRAASDAAAAPAEPPPEPEPERPASVPSDPIDAPGPIRPWRGLTIGGGVSLGLGLASLGMFVGGFVRAARRSGNTTIPSTPARPATRPVNVRRSTAAAGRRRRWRPSA</sequence>
<comment type="caution">
    <text evidence="3">The sequence shown here is derived from an EMBL/GenBank/DDBJ whole genome shotgun (WGS) entry which is preliminary data.</text>
</comment>
<feature type="compositionally biased region" description="Basic residues" evidence="1">
    <location>
        <begin position="239"/>
        <end position="248"/>
    </location>
</feature>
<dbReference type="Proteomes" id="UP001150924">
    <property type="component" value="Unassembled WGS sequence"/>
</dbReference>
<proteinExistence type="predicted"/>